<sequence>MRISPKCQLYILHSNHFSDCTSLLLSTSTVLCMPYSIEIAFLLITEHWKFMFYKPMKQVIKVDHEAHGVDTSEDVEKIERYMREKNIS</sequence>
<keyword evidence="1" id="KW-0812">Transmembrane</keyword>
<protein>
    <submittedName>
        <fullName evidence="2">Uncharacterized protein</fullName>
    </submittedName>
</protein>
<accession>A0A7N1A261</accession>
<keyword evidence="3" id="KW-1185">Reference proteome</keyword>
<proteinExistence type="predicted"/>
<keyword evidence="1" id="KW-1133">Transmembrane helix</keyword>
<evidence type="ECO:0000256" key="1">
    <source>
        <dbReference type="SAM" id="Phobius"/>
    </source>
</evidence>
<dbReference type="AlphaFoldDB" id="A0A7N1A261"/>
<reference evidence="2" key="1">
    <citation type="submission" date="2021-01" db="UniProtKB">
        <authorList>
            <consortium name="EnsemblPlants"/>
        </authorList>
    </citation>
    <scope>IDENTIFICATION</scope>
</reference>
<organism evidence="2 3">
    <name type="scientific">Kalanchoe fedtschenkoi</name>
    <name type="common">Lavender scallops</name>
    <name type="synonym">South American air plant</name>
    <dbReference type="NCBI Taxonomy" id="63787"/>
    <lineage>
        <taxon>Eukaryota</taxon>
        <taxon>Viridiplantae</taxon>
        <taxon>Streptophyta</taxon>
        <taxon>Embryophyta</taxon>
        <taxon>Tracheophyta</taxon>
        <taxon>Spermatophyta</taxon>
        <taxon>Magnoliopsida</taxon>
        <taxon>eudicotyledons</taxon>
        <taxon>Gunneridae</taxon>
        <taxon>Pentapetalae</taxon>
        <taxon>Saxifragales</taxon>
        <taxon>Crassulaceae</taxon>
        <taxon>Kalanchoe</taxon>
    </lineage>
</organism>
<feature type="transmembrane region" description="Helical" evidence="1">
    <location>
        <begin position="23"/>
        <end position="44"/>
    </location>
</feature>
<dbReference type="Proteomes" id="UP000594263">
    <property type="component" value="Unplaced"/>
</dbReference>
<evidence type="ECO:0000313" key="2">
    <source>
        <dbReference type="EnsemblPlants" id="Kaladp0079s0067.1.v1.1"/>
    </source>
</evidence>
<dbReference type="EnsemblPlants" id="Kaladp0079s0067.1.v1.1">
    <property type="protein sequence ID" value="Kaladp0079s0067.1.v1.1"/>
    <property type="gene ID" value="Kaladp0079s0067.v1.1"/>
</dbReference>
<name>A0A7N1A261_KALFE</name>
<keyword evidence="1" id="KW-0472">Membrane</keyword>
<evidence type="ECO:0000313" key="3">
    <source>
        <dbReference type="Proteomes" id="UP000594263"/>
    </source>
</evidence>
<dbReference type="Gramene" id="Kaladp0079s0067.1.v1.1">
    <property type="protein sequence ID" value="Kaladp0079s0067.1.v1.1"/>
    <property type="gene ID" value="Kaladp0079s0067.v1.1"/>
</dbReference>